<proteinExistence type="predicted"/>
<reference evidence="3" key="1">
    <citation type="journal article" date="2021" name="Mol. Ecol. Resour.">
        <title>Apolygus lucorum genome provides insights into omnivorousness and mesophyll feeding.</title>
        <authorList>
            <person name="Liu Y."/>
            <person name="Liu H."/>
            <person name="Wang H."/>
            <person name="Huang T."/>
            <person name="Liu B."/>
            <person name="Yang B."/>
            <person name="Yin L."/>
            <person name="Li B."/>
            <person name="Zhang Y."/>
            <person name="Zhang S."/>
            <person name="Jiang F."/>
            <person name="Zhang X."/>
            <person name="Ren Y."/>
            <person name="Wang B."/>
            <person name="Wang S."/>
            <person name="Lu Y."/>
            <person name="Wu K."/>
            <person name="Fan W."/>
            <person name="Wang G."/>
        </authorList>
    </citation>
    <scope>NUCLEOTIDE SEQUENCE</scope>
    <source>
        <strain evidence="3">12Hb</strain>
    </source>
</reference>
<evidence type="ECO:0000256" key="2">
    <source>
        <dbReference type="SAM" id="Phobius"/>
    </source>
</evidence>
<feature type="region of interest" description="Disordered" evidence="1">
    <location>
        <begin position="193"/>
        <end position="233"/>
    </location>
</feature>
<keyword evidence="2" id="KW-1133">Transmembrane helix</keyword>
<feature type="transmembrane region" description="Helical" evidence="2">
    <location>
        <begin position="78"/>
        <end position="101"/>
    </location>
</feature>
<evidence type="ECO:0000256" key="1">
    <source>
        <dbReference type="SAM" id="MobiDB-lite"/>
    </source>
</evidence>
<organism evidence="3 4">
    <name type="scientific">Apolygus lucorum</name>
    <name type="common">Small green plant bug</name>
    <name type="synonym">Lygocoris lucorum</name>
    <dbReference type="NCBI Taxonomy" id="248454"/>
    <lineage>
        <taxon>Eukaryota</taxon>
        <taxon>Metazoa</taxon>
        <taxon>Ecdysozoa</taxon>
        <taxon>Arthropoda</taxon>
        <taxon>Hexapoda</taxon>
        <taxon>Insecta</taxon>
        <taxon>Pterygota</taxon>
        <taxon>Neoptera</taxon>
        <taxon>Paraneoptera</taxon>
        <taxon>Hemiptera</taxon>
        <taxon>Heteroptera</taxon>
        <taxon>Panheteroptera</taxon>
        <taxon>Cimicomorpha</taxon>
        <taxon>Miridae</taxon>
        <taxon>Mirini</taxon>
        <taxon>Apolygus</taxon>
    </lineage>
</organism>
<keyword evidence="2" id="KW-0812">Transmembrane</keyword>
<keyword evidence="2" id="KW-0472">Membrane</keyword>
<name>A0A8S9XYP4_APOLU</name>
<feature type="compositionally biased region" description="Polar residues" evidence="1">
    <location>
        <begin position="210"/>
        <end position="225"/>
    </location>
</feature>
<dbReference type="OrthoDB" id="6412219at2759"/>
<sequence length="357" mass="39179">MVYCGFTCQHLNDVKFLKVVLKQPPSNGDVVGNSVSMDQNQVFQQSVTLTAKMWPQDNGTSSAGGGTSWPWRMPTEQLPLIIAIFTGGALIILLVIAAVLWRFCVAPHRNKDYRVKIENAPTPTRPVVPVLPSESAVYLDPKSGQWSVSSRVLEVLPSGSAYTGVSGSHWFYNNRLLDPAALDRCPVLPRSITVPTHHKGPEFRPPRPHSQPSSLSPDSGTSRVVSRSPAVDEPCSLPQISEFSPPHFSMAASTTILEETSGGSKEMYLSPFNGGLMMKTQSLPACVRNKTRPLSTADDVSELYAKVNFSKKRKNRMRNDEAAIIALSKSRSQFLHKDTDSLVDNEAVVVYDERTAL</sequence>
<protein>
    <submittedName>
        <fullName evidence="3">Uncharacterized protein</fullName>
    </submittedName>
</protein>
<dbReference type="AlphaFoldDB" id="A0A8S9XYP4"/>
<accession>A0A8S9XYP4</accession>
<keyword evidence="4" id="KW-1185">Reference proteome</keyword>
<evidence type="ECO:0000313" key="3">
    <source>
        <dbReference type="EMBL" id="KAF6214160.1"/>
    </source>
</evidence>
<dbReference type="Proteomes" id="UP000466442">
    <property type="component" value="Unassembled WGS sequence"/>
</dbReference>
<gene>
    <name evidence="3" type="ORF">GE061_008899</name>
</gene>
<evidence type="ECO:0000313" key="4">
    <source>
        <dbReference type="Proteomes" id="UP000466442"/>
    </source>
</evidence>
<dbReference type="EMBL" id="WIXP02000002">
    <property type="protein sequence ID" value="KAF6214160.1"/>
    <property type="molecule type" value="Genomic_DNA"/>
</dbReference>
<comment type="caution">
    <text evidence="3">The sequence shown here is derived from an EMBL/GenBank/DDBJ whole genome shotgun (WGS) entry which is preliminary data.</text>
</comment>